<feature type="domain" description="Zinc finger FPG/IleRS-type" evidence="16">
    <location>
        <begin position="889"/>
        <end position="917"/>
    </location>
</feature>
<comment type="domain">
    <text evidence="14">IleRS has two distinct active sites: one for aminoacylation and one for editing. The misactivated valine is translocated from the active site to the editing site, which sterically excludes the correctly activated isoleucine. The single editing site contains two valyl binding pockets, one specific for each substrate (Val-AMP or Val-tRNA(Ile)).</text>
</comment>
<feature type="binding site" evidence="14">
    <location>
        <position position="892"/>
    </location>
    <ligand>
        <name>Zn(2+)</name>
        <dbReference type="ChEBI" id="CHEBI:29105"/>
    </ligand>
</feature>
<keyword evidence="5 14" id="KW-0436">Ligase</keyword>
<dbReference type="GO" id="GO:0000049">
    <property type="term" value="F:tRNA binding"/>
    <property type="evidence" value="ECO:0007669"/>
    <property type="project" value="InterPro"/>
</dbReference>
<feature type="binding site" evidence="14">
    <location>
        <position position="912"/>
    </location>
    <ligand>
        <name>Zn(2+)</name>
        <dbReference type="ChEBI" id="CHEBI:29105"/>
    </ligand>
</feature>
<evidence type="ECO:0000256" key="6">
    <source>
        <dbReference type="ARBA" id="ARBA00022723"/>
    </source>
</evidence>
<dbReference type="STRING" id="1423781.FD06_GL000959"/>
<dbReference type="GO" id="GO:0008270">
    <property type="term" value="F:zinc ion binding"/>
    <property type="evidence" value="ECO:0007669"/>
    <property type="project" value="UniProtKB-UniRule"/>
</dbReference>
<evidence type="ECO:0000313" key="18">
    <source>
        <dbReference type="EMBL" id="KRM68641.1"/>
    </source>
</evidence>
<dbReference type="InterPro" id="IPR002301">
    <property type="entry name" value="Ile-tRNA-ligase"/>
</dbReference>
<evidence type="ECO:0000256" key="4">
    <source>
        <dbReference type="ARBA" id="ARBA00022490"/>
    </source>
</evidence>
<evidence type="ECO:0000259" key="17">
    <source>
        <dbReference type="Pfam" id="PF08264"/>
    </source>
</evidence>
<proteinExistence type="inferred from homology"/>
<dbReference type="AlphaFoldDB" id="A0A0R2ANE1"/>
<dbReference type="InterPro" id="IPR002300">
    <property type="entry name" value="aa-tRNA-synth_Ia"/>
</dbReference>
<evidence type="ECO:0000313" key="19">
    <source>
        <dbReference type="Proteomes" id="UP000052012"/>
    </source>
</evidence>
<dbReference type="InterPro" id="IPR014729">
    <property type="entry name" value="Rossmann-like_a/b/a_fold"/>
</dbReference>
<keyword evidence="6 14" id="KW-0479">Metal-binding</keyword>
<evidence type="ECO:0000256" key="14">
    <source>
        <dbReference type="HAMAP-Rule" id="MF_02002"/>
    </source>
</evidence>
<evidence type="ECO:0000256" key="2">
    <source>
        <dbReference type="ARBA" id="ARBA00006887"/>
    </source>
</evidence>
<dbReference type="FunFam" id="3.40.50.620:FF:000152">
    <property type="entry name" value="Isoleucine--tRNA ligase"/>
    <property type="match status" value="1"/>
</dbReference>
<evidence type="ECO:0000256" key="3">
    <source>
        <dbReference type="ARBA" id="ARBA00011245"/>
    </source>
</evidence>
<dbReference type="PANTHER" id="PTHR42765:SF1">
    <property type="entry name" value="ISOLEUCINE--TRNA LIGASE, MITOCHONDRIAL"/>
    <property type="match status" value="1"/>
</dbReference>
<gene>
    <name evidence="14" type="primary">ileS</name>
    <name evidence="18" type="ORF">FD06_GL000959</name>
</gene>
<dbReference type="FunFam" id="1.10.10.830:FF:000001">
    <property type="entry name" value="Isoleucine--tRNA ligase"/>
    <property type="match status" value="1"/>
</dbReference>
<evidence type="ECO:0000256" key="9">
    <source>
        <dbReference type="ARBA" id="ARBA00022840"/>
    </source>
</evidence>
<protein>
    <recommendedName>
        <fullName evidence="14">Isoleucine--tRNA ligase</fullName>
        <ecNumber evidence="14">6.1.1.5</ecNumber>
    </recommendedName>
    <alternativeName>
        <fullName evidence="14">Isoleucyl-tRNA synthetase</fullName>
        <shortName evidence="14">IleRS</shortName>
    </alternativeName>
</protein>
<keyword evidence="4 14" id="KW-0963">Cytoplasm</keyword>
<dbReference type="InterPro" id="IPR001412">
    <property type="entry name" value="aa-tRNA-synth_I_CS"/>
</dbReference>
<dbReference type="InterPro" id="IPR013155">
    <property type="entry name" value="M/V/L/I-tRNA-synth_anticd-bd"/>
</dbReference>
<feature type="short sequence motif" description="'KMSKS' region" evidence="14">
    <location>
        <begin position="598"/>
        <end position="602"/>
    </location>
</feature>
<dbReference type="PATRIC" id="fig|1423781.4.peg.996"/>
<dbReference type="FunFam" id="1.10.730.20:FF:000001">
    <property type="entry name" value="Isoleucine--tRNA ligase"/>
    <property type="match status" value="1"/>
</dbReference>
<evidence type="ECO:0000256" key="10">
    <source>
        <dbReference type="ARBA" id="ARBA00022917"/>
    </source>
</evidence>
<dbReference type="RefSeq" id="WP_056965932.1">
    <property type="nucleotide sequence ID" value="NZ_AYYQ01000018.1"/>
</dbReference>
<feature type="domain" description="Aminoacyl-tRNA synthetase class Ia" evidence="15">
    <location>
        <begin position="28"/>
        <end position="637"/>
    </location>
</feature>
<comment type="subcellular location">
    <subcellularLocation>
        <location evidence="1 14">Cytoplasm</location>
    </subcellularLocation>
</comment>
<evidence type="ECO:0000256" key="11">
    <source>
        <dbReference type="ARBA" id="ARBA00023146"/>
    </source>
</evidence>
<evidence type="ECO:0000259" key="15">
    <source>
        <dbReference type="Pfam" id="PF00133"/>
    </source>
</evidence>
<dbReference type="EMBL" id="AYYQ01000018">
    <property type="protein sequence ID" value="KRM68641.1"/>
    <property type="molecule type" value="Genomic_DNA"/>
</dbReference>
<keyword evidence="8 14" id="KW-0862">Zinc</keyword>
<feature type="binding site" evidence="14">
    <location>
        <position position="915"/>
    </location>
    <ligand>
        <name>Zn(2+)</name>
        <dbReference type="ChEBI" id="CHEBI:29105"/>
    </ligand>
</feature>
<feature type="short sequence motif" description="'HIGH' region" evidence="14">
    <location>
        <begin position="57"/>
        <end position="67"/>
    </location>
</feature>
<comment type="caution">
    <text evidence="18">The sequence shown here is derived from an EMBL/GenBank/DDBJ whole genome shotgun (WGS) entry which is preliminary data.</text>
</comment>
<dbReference type="InterPro" id="IPR010663">
    <property type="entry name" value="Znf_FPG/IleRS"/>
</dbReference>
<dbReference type="PROSITE" id="PS00178">
    <property type="entry name" value="AA_TRNA_LIGASE_I"/>
    <property type="match status" value="1"/>
</dbReference>
<evidence type="ECO:0000256" key="5">
    <source>
        <dbReference type="ARBA" id="ARBA00022598"/>
    </source>
</evidence>
<evidence type="ECO:0000259" key="16">
    <source>
        <dbReference type="Pfam" id="PF06827"/>
    </source>
</evidence>
<comment type="catalytic activity">
    <reaction evidence="13 14">
        <text>tRNA(Ile) + L-isoleucine + ATP = L-isoleucyl-tRNA(Ile) + AMP + diphosphate</text>
        <dbReference type="Rhea" id="RHEA:11060"/>
        <dbReference type="Rhea" id="RHEA-COMP:9666"/>
        <dbReference type="Rhea" id="RHEA-COMP:9695"/>
        <dbReference type="ChEBI" id="CHEBI:30616"/>
        <dbReference type="ChEBI" id="CHEBI:33019"/>
        <dbReference type="ChEBI" id="CHEBI:58045"/>
        <dbReference type="ChEBI" id="CHEBI:78442"/>
        <dbReference type="ChEBI" id="CHEBI:78528"/>
        <dbReference type="ChEBI" id="CHEBI:456215"/>
        <dbReference type="EC" id="6.1.1.5"/>
    </reaction>
</comment>
<dbReference type="Pfam" id="PF08264">
    <property type="entry name" value="Anticodon_1"/>
    <property type="match status" value="1"/>
</dbReference>
<feature type="binding site" evidence="14">
    <location>
        <position position="601"/>
    </location>
    <ligand>
        <name>ATP</name>
        <dbReference type="ChEBI" id="CHEBI:30616"/>
    </ligand>
</feature>
<accession>A0A0R2ANE1</accession>
<evidence type="ECO:0000256" key="13">
    <source>
        <dbReference type="ARBA" id="ARBA00048359"/>
    </source>
</evidence>
<dbReference type="Pfam" id="PF00133">
    <property type="entry name" value="tRNA-synt_1"/>
    <property type="match status" value="1"/>
</dbReference>
<dbReference type="SUPFAM" id="SSF47323">
    <property type="entry name" value="Anticodon-binding domain of a subclass of class I aminoacyl-tRNA synthetases"/>
    <property type="match status" value="1"/>
</dbReference>
<feature type="binding site" evidence="14">
    <location>
        <position position="557"/>
    </location>
    <ligand>
        <name>L-isoleucyl-5'-AMP</name>
        <dbReference type="ChEBI" id="CHEBI:178002"/>
    </ligand>
</feature>
<feature type="domain" description="Methionyl/Valyl/Leucyl/Isoleucyl-tRNA synthetase anticodon-binding" evidence="17">
    <location>
        <begin position="681"/>
        <end position="833"/>
    </location>
</feature>
<dbReference type="GO" id="GO:0005829">
    <property type="term" value="C:cytosol"/>
    <property type="evidence" value="ECO:0007669"/>
    <property type="project" value="TreeGrafter"/>
</dbReference>
<dbReference type="InterPro" id="IPR009080">
    <property type="entry name" value="tRNAsynth_Ia_anticodon-bd"/>
</dbReference>
<dbReference type="SUPFAM" id="SSF52374">
    <property type="entry name" value="Nucleotidylyl transferase"/>
    <property type="match status" value="1"/>
</dbReference>
<dbReference type="InterPro" id="IPR023585">
    <property type="entry name" value="Ile-tRNA-ligase_type1"/>
</dbReference>
<dbReference type="Proteomes" id="UP000052012">
    <property type="component" value="Unassembled WGS sequence"/>
</dbReference>
<dbReference type="InterPro" id="IPR033708">
    <property type="entry name" value="Anticodon_Ile_BEm"/>
</dbReference>
<comment type="similarity">
    <text evidence="2 14">Belongs to the class-I aminoacyl-tRNA synthetase family. IleS type 1 subfamily.</text>
</comment>
<dbReference type="Gene3D" id="1.10.730.20">
    <property type="match status" value="1"/>
</dbReference>
<sequence length="933" mass="106522">MRIKDTLNLGKTKFKMRGNLPVKEAERQTLWEENKVYQLRQKLNEGKPSFVLHDGPPYANGDIHMGHAMNKISKDFIVRYKSMNGFRAPYVPGWDTHGLPIEQKLTQAGYDRKKMSPNEFRKLCHEYALKQVNKQREEFKRLGVSGDWDNPYLTLKPEFEAAEIRVFGKMAEKGLIYRGKKPVIWSWSSESAMAEAEVEYHDITSPSAFYAEKVIDGKGVLDEDNTYMVVWTTTPWTIPASEGITIDASFDYSVVQTEGDDRKFVIASELLEKDAELFGWENYKTLKVVKGQELEGVLAEHPFDASRKILTMLGDFVTIDTGTGLVHTAPGFGEDDYNVGKKYGLDIFVDVDSKGYLTKEAGEDFEGVFYDDANEISLNKLKEKNLLLKYMPIEHSYPFDWRTKKPVIYRATPQWFASVDKIRDQILSAIDNVDFKPGWGKKRLYNMIRDRGDWVISRQRVWGVPLPIFYAEDGTPIITKETTDHVADLFAKHGSDIWFEKDAKDLLPAGFSSEHSPNGKFTKENDIMDVWFDSGSSHQGVCAERDDLTYPADVYLEGSDQYRGWFNSSLITSVAFSGSAPYKQLVSQGFTLDGKGHKMSKSLGNTIAPNDVIKKMGAEIVRLWVTSVDTSADVRVSMENFVKVSDSYKKIRNTMRYVLANTSDFNPENDAVEFSDLSSVDQYMFVKLNKFVKDVKNDYDNYDFLNLNKKLLSFINADLSAFYLDFAKDVLYIDSENSLTRRSMQTVLYKVAVALTKLMTPILPHTTEEIWKFLKEPEDFVQLAEMPEVVHYDNEDEILNNWHQFMLLRDDVLKALEESRNAKLIGKASEAKLSLYLSDGTEALFDKLNANVRQVLMVSQLHLDSIENAPADAEKFRDEVAIKVENADGKVCSRCRLIKTDVGSDKDYPEFCERCADIVRKDFPETLTEGFED</sequence>
<feature type="binding site" evidence="14">
    <location>
        <position position="895"/>
    </location>
    <ligand>
        <name>Zn(2+)</name>
        <dbReference type="ChEBI" id="CHEBI:29105"/>
    </ligand>
</feature>
<keyword evidence="19" id="KW-1185">Reference proteome</keyword>
<keyword evidence="10 14" id="KW-0648">Protein biosynthesis</keyword>
<dbReference type="CDD" id="cd07960">
    <property type="entry name" value="Anticodon_Ia_Ile_BEm"/>
    <property type="match status" value="1"/>
</dbReference>
<comment type="function">
    <text evidence="12 14">Catalyzes the attachment of isoleucine to tRNA(Ile). As IleRS can inadvertently accommodate and process structurally similar amino acids such as valine, to avoid such errors it has two additional distinct tRNA(Ile)-dependent editing activities. One activity is designated as 'pretransfer' editing and involves the hydrolysis of activated Val-AMP. The other activity is designated 'posttransfer' editing and involves deacylation of mischarged Val-tRNA(Ile).</text>
</comment>
<dbReference type="GO" id="GO:0002161">
    <property type="term" value="F:aminoacyl-tRNA deacylase activity"/>
    <property type="evidence" value="ECO:0007669"/>
    <property type="project" value="InterPro"/>
</dbReference>
<dbReference type="Gene3D" id="3.40.50.620">
    <property type="entry name" value="HUPs"/>
    <property type="match status" value="2"/>
</dbReference>
<evidence type="ECO:0000256" key="7">
    <source>
        <dbReference type="ARBA" id="ARBA00022741"/>
    </source>
</evidence>
<comment type="cofactor">
    <cofactor evidence="14">
        <name>Zn(2+)</name>
        <dbReference type="ChEBI" id="CHEBI:29105"/>
    </cofactor>
    <text evidence="14">Binds 1 zinc ion per subunit.</text>
</comment>
<dbReference type="GO" id="GO:0006428">
    <property type="term" value="P:isoleucyl-tRNA aminoacylation"/>
    <property type="evidence" value="ECO:0007669"/>
    <property type="project" value="UniProtKB-UniRule"/>
</dbReference>
<name>A0A0R2ANE1_9LACO</name>
<dbReference type="Gene3D" id="1.10.10.830">
    <property type="entry name" value="Ile-tRNA synthetase CP2 domain-like"/>
    <property type="match status" value="1"/>
</dbReference>
<organism evidence="18 19">
    <name type="scientific">Apilactobacillus ozensis DSM 23829 = JCM 17196</name>
    <dbReference type="NCBI Taxonomy" id="1423781"/>
    <lineage>
        <taxon>Bacteria</taxon>
        <taxon>Bacillati</taxon>
        <taxon>Bacillota</taxon>
        <taxon>Bacilli</taxon>
        <taxon>Lactobacillales</taxon>
        <taxon>Lactobacillaceae</taxon>
        <taxon>Apilactobacillus</taxon>
    </lineage>
</organism>
<dbReference type="Pfam" id="PF06827">
    <property type="entry name" value="zf-FPG_IleRS"/>
    <property type="match status" value="1"/>
</dbReference>
<dbReference type="InterPro" id="IPR009008">
    <property type="entry name" value="Val/Leu/Ile-tRNA-synth_edit"/>
</dbReference>
<evidence type="ECO:0000256" key="8">
    <source>
        <dbReference type="ARBA" id="ARBA00022833"/>
    </source>
</evidence>
<evidence type="ECO:0000256" key="1">
    <source>
        <dbReference type="ARBA" id="ARBA00004496"/>
    </source>
</evidence>
<dbReference type="SUPFAM" id="SSF50677">
    <property type="entry name" value="ValRS/IleRS/LeuRS editing domain"/>
    <property type="match status" value="1"/>
</dbReference>
<dbReference type="OrthoDB" id="9810365at2"/>
<dbReference type="HAMAP" id="MF_02002">
    <property type="entry name" value="Ile_tRNA_synth_type1"/>
    <property type="match status" value="1"/>
</dbReference>
<dbReference type="InterPro" id="IPR050081">
    <property type="entry name" value="Ile-tRNA_ligase"/>
</dbReference>
<dbReference type="GO" id="GO:0005524">
    <property type="term" value="F:ATP binding"/>
    <property type="evidence" value="ECO:0007669"/>
    <property type="project" value="UniProtKB-UniRule"/>
</dbReference>
<dbReference type="EC" id="6.1.1.5" evidence="14"/>
<dbReference type="CDD" id="cd00818">
    <property type="entry name" value="IleRS_core"/>
    <property type="match status" value="1"/>
</dbReference>
<keyword evidence="9 14" id="KW-0067">ATP-binding</keyword>
<dbReference type="PRINTS" id="PR00984">
    <property type="entry name" value="TRNASYNTHILE"/>
</dbReference>
<evidence type="ECO:0000256" key="12">
    <source>
        <dbReference type="ARBA" id="ARBA00025217"/>
    </source>
</evidence>
<dbReference type="NCBIfam" id="TIGR00392">
    <property type="entry name" value="ileS"/>
    <property type="match status" value="1"/>
</dbReference>
<reference evidence="18 19" key="1">
    <citation type="journal article" date="2015" name="Genome Announc.">
        <title>Expanding the biotechnology potential of lactobacilli through comparative genomics of 213 strains and associated genera.</title>
        <authorList>
            <person name="Sun Z."/>
            <person name="Harris H.M."/>
            <person name="McCann A."/>
            <person name="Guo C."/>
            <person name="Argimon S."/>
            <person name="Zhang W."/>
            <person name="Yang X."/>
            <person name="Jeffery I.B."/>
            <person name="Cooney J.C."/>
            <person name="Kagawa T.F."/>
            <person name="Liu W."/>
            <person name="Song Y."/>
            <person name="Salvetti E."/>
            <person name="Wrobel A."/>
            <person name="Rasinkangas P."/>
            <person name="Parkhill J."/>
            <person name="Rea M.C."/>
            <person name="O'Sullivan O."/>
            <person name="Ritari J."/>
            <person name="Douillard F.P."/>
            <person name="Paul Ross R."/>
            <person name="Yang R."/>
            <person name="Briner A.E."/>
            <person name="Felis G.E."/>
            <person name="de Vos W.M."/>
            <person name="Barrangou R."/>
            <person name="Klaenhammer T.R."/>
            <person name="Caufield P.W."/>
            <person name="Cui Y."/>
            <person name="Zhang H."/>
            <person name="O'Toole P.W."/>
        </authorList>
    </citation>
    <scope>NUCLEOTIDE SEQUENCE [LARGE SCALE GENOMIC DNA]</scope>
    <source>
        <strain evidence="18 19">DSM 23829</strain>
    </source>
</reference>
<keyword evidence="7 14" id="KW-0547">Nucleotide-binding</keyword>
<dbReference type="GO" id="GO:0004822">
    <property type="term" value="F:isoleucine-tRNA ligase activity"/>
    <property type="evidence" value="ECO:0007669"/>
    <property type="project" value="UniProtKB-UniRule"/>
</dbReference>
<keyword evidence="11 14" id="KW-0030">Aminoacyl-tRNA synthetase</keyword>
<dbReference type="PANTHER" id="PTHR42765">
    <property type="entry name" value="SOLEUCYL-TRNA SYNTHETASE"/>
    <property type="match status" value="1"/>
</dbReference>
<comment type="subunit">
    <text evidence="3 14">Monomer.</text>
</comment>